<dbReference type="RefSeq" id="WP_253359077.1">
    <property type="nucleotide sequence ID" value="NZ_JAIULA010000003.1"/>
</dbReference>
<dbReference type="Gene3D" id="3.40.710.10">
    <property type="entry name" value="DD-peptidase/beta-lactamase superfamily"/>
    <property type="match status" value="1"/>
</dbReference>
<organism evidence="3 4">
    <name type="scientific">Ligilactobacillus ubinensis</name>
    <dbReference type="NCBI Taxonomy" id="2876789"/>
    <lineage>
        <taxon>Bacteria</taxon>
        <taxon>Bacillati</taxon>
        <taxon>Bacillota</taxon>
        <taxon>Bacilli</taxon>
        <taxon>Lactobacillales</taxon>
        <taxon>Lactobacillaceae</taxon>
        <taxon>Ligilactobacillus</taxon>
    </lineage>
</organism>
<gene>
    <name evidence="3" type="ORF">LB941_02030</name>
</gene>
<dbReference type="PANTHER" id="PTHR46825:SF9">
    <property type="entry name" value="BETA-LACTAMASE-RELATED DOMAIN-CONTAINING PROTEIN"/>
    <property type="match status" value="1"/>
</dbReference>
<evidence type="ECO:0000256" key="1">
    <source>
        <dbReference type="SAM" id="Phobius"/>
    </source>
</evidence>
<proteinExistence type="predicted"/>
<feature type="transmembrane region" description="Helical" evidence="1">
    <location>
        <begin position="7"/>
        <end position="23"/>
    </location>
</feature>
<dbReference type="Proteomes" id="UP001139006">
    <property type="component" value="Unassembled WGS sequence"/>
</dbReference>
<evidence type="ECO:0000259" key="2">
    <source>
        <dbReference type="Pfam" id="PF00144"/>
    </source>
</evidence>
<keyword evidence="1" id="KW-0812">Transmembrane</keyword>
<dbReference type="EMBL" id="JAIULA010000003">
    <property type="protein sequence ID" value="MCP0886112.1"/>
    <property type="molecule type" value="Genomic_DNA"/>
</dbReference>
<evidence type="ECO:0000313" key="4">
    <source>
        <dbReference type="Proteomes" id="UP001139006"/>
    </source>
</evidence>
<comment type="caution">
    <text evidence="3">The sequence shown here is derived from an EMBL/GenBank/DDBJ whole genome shotgun (WGS) entry which is preliminary data.</text>
</comment>
<dbReference type="SUPFAM" id="SSF56601">
    <property type="entry name" value="beta-lactamase/transpeptidase-like"/>
    <property type="match status" value="1"/>
</dbReference>
<dbReference type="AlphaFoldDB" id="A0A9X2FGY5"/>
<dbReference type="InterPro" id="IPR001466">
    <property type="entry name" value="Beta-lactam-related"/>
</dbReference>
<dbReference type="Pfam" id="PF00144">
    <property type="entry name" value="Beta-lactamase"/>
    <property type="match status" value="1"/>
</dbReference>
<evidence type="ECO:0000313" key="3">
    <source>
        <dbReference type="EMBL" id="MCP0886112.1"/>
    </source>
</evidence>
<name>A0A9X2FGY5_9LACO</name>
<dbReference type="PANTHER" id="PTHR46825">
    <property type="entry name" value="D-ALANYL-D-ALANINE-CARBOXYPEPTIDASE/ENDOPEPTIDASE AMPH"/>
    <property type="match status" value="1"/>
</dbReference>
<sequence length="354" mass="40161">MVKQKKFGLFIMTFALMFSYGFINKASIKKSEKYEVHNSKSEQIRKLLTKNKLWGTVVFNNKLGKIQTISVGYANYAKRKLNSSSTLYPLASLEKGYTAVIIQKLIDRHLLTMDTKLSEYYPKVRYARKITIRELLDHTSGIEMGEPIPNKVLVSDSSIVDWTLKNLKSTGKMTWDYSNANYVLLAGIITKITKEPYSKVLNTTILKPLGLADTNEYIGQQEKQAAISYYAQNKIEEHPISYKLISGELGCGNLYTSPTEYFKFVTALENGNLLSQESFAQLSRNRGGLYSGGFYYFKNGQRAQGADNGYYTFYYGDRKHNVNIVFMMNKGGSDSQGVKIIDQISSILQKKDSF</sequence>
<keyword evidence="1" id="KW-1133">Transmembrane helix</keyword>
<dbReference type="InterPro" id="IPR050491">
    <property type="entry name" value="AmpC-like"/>
</dbReference>
<protein>
    <submittedName>
        <fullName evidence="3">Beta-lactamase family protein</fullName>
    </submittedName>
</protein>
<feature type="domain" description="Beta-lactamase-related" evidence="2">
    <location>
        <begin position="45"/>
        <end position="339"/>
    </location>
</feature>
<accession>A0A9X2FGY5</accession>
<keyword evidence="4" id="KW-1185">Reference proteome</keyword>
<dbReference type="InterPro" id="IPR012338">
    <property type="entry name" value="Beta-lactam/transpept-like"/>
</dbReference>
<reference evidence="3 4" key="1">
    <citation type="journal article" date="2023" name="Int. J. Syst. Evol. Microbiol.">
        <title>Ligilactobacillus ubinensis sp. nov., a novel species isolated from the wild ferment of a durian fruit (Durio zibethinus).</title>
        <authorList>
            <person name="Heng Y.C."/>
            <person name="Menon N."/>
            <person name="Chen B."/>
            <person name="Loo B.Z.L."/>
            <person name="Wong G.W.J."/>
            <person name="Lim A.C.H."/>
            <person name="Silvaraju S."/>
            <person name="Kittelmann S."/>
        </authorList>
    </citation>
    <scope>NUCLEOTIDE SEQUENCE [LARGE SCALE GENOMIC DNA]</scope>
    <source>
        <strain evidence="3 4">WILCCON 0076</strain>
    </source>
</reference>
<keyword evidence="1" id="KW-0472">Membrane</keyword>